<dbReference type="InterPro" id="IPR001650">
    <property type="entry name" value="Helicase_C-like"/>
</dbReference>
<dbReference type="SMART" id="SM00487">
    <property type="entry name" value="DEXDc"/>
    <property type="match status" value="1"/>
</dbReference>
<feature type="compositionally biased region" description="Basic and acidic residues" evidence="11">
    <location>
        <begin position="162"/>
        <end position="173"/>
    </location>
</feature>
<evidence type="ECO:0000256" key="4">
    <source>
        <dbReference type="ARBA" id="ARBA00022806"/>
    </source>
</evidence>
<dbReference type="VEuPathDB" id="FungiDB:CC1G_01117"/>
<dbReference type="Pfam" id="PF23445">
    <property type="entry name" value="WHD_SNRNP200"/>
    <property type="match status" value="1"/>
</dbReference>
<evidence type="ECO:0000256" key="5">
    <source>
        <dbReference type="ARBA" id="ARBA00022840"/>
    </source>
</evidence>
<evidence type="ECO:0000256" key="3">
    <source>
        <dbReference type="ARBA" id="ARBA00022801"/>
    </source>
</evidence>
<feature type="domain" description="Helicase C-terminal" evidence="13">
    <location>
        <begin position="428"/>
        <end position="616"/>
    </location>
</feature>
<dbReference type="Gene3D" id="1.10.3380.10">
    <property type="entry name" value="Sec63 N-terminal domain-like domain"/>
    <property type="match status" value="1"/>
</dbReference>
<evidence type="ECO:0000259" key="12">
    <source>
        <dbReference type="PROSITE" id="PS51192"/>
    </source>
</evidence>
<dbReference type="InterPro" id="IPR036388">
    <property type="entry name" value="WH-like_DNA-bd_sf"/>
</dbReference>
<dbReference type="Pfam" id="PF00270">
    <property type="entry name" value="DEAD"/>
    <property type="match status" value="1"/>
</dbReference>
<dbReference type="VEuPathDB" id="FungiDB:CC2G_005401"/>
<dbReference type="InterPro" id="IPR052247">
    <property type="entry name" value="Meiotic_Crossover_Helicase"/>
</dbReference>
<dbReference type="SUPFAM" id="SSF52540">
    <property type="entry name" value="P-loop containing nucleoside triphosphate hydrolases"/>
    <property type="match status" value="1"/>
</dbReference>
<feature type="domain" description="Helicase ATP-binding" evidence="12">
    <location>
        <begin position="206"/>
        <end position="385"/>
    </location>
</feature>
<dbReference type="PROSITE" id="PS51194">
    <property type="entry name" value="HELICASE_CTER"/>
    <property type="match status" value="1"/>
</dbReference>
<evidence type="ECO:0000313" key="14">
    <source>
        <dbReference type="EMBL" id="BAD20688.1"/>
    </source>
</evidence>
<feature type="region of interest" description="Disordered" evidence="11">
    <location>
        <begin position="1053"/>
        <end position="1082"/>
    </location>
</feature>
<comment type="similarity">
    <text evidence="1">Belongs to the helicase family. SKI2 subfamily.</text>
</comment>
<dbReference type="SUPFAM" id="SSF158702">
    <property type="entry name" value="Sec63 N-terminal domain-like"/>
    <property type="match status" value="1"/>
</dbReference>
<reference evidence="14" key="1">
    <citation type="journal article" date="2009" name="Chromosoma">
        <title>Coprinus cinereus Mer3 is required for synaptonemal complex formation during meiosis.</title>
        <authorList>
            <person name="Sugawara H."/>
            <person name="Iwabata K."/>
            <person name="Koshiyama A."/>
            <person name="Yanai T."/>
            <person name="Daikuhara Y."/>
            <person name="Namekawa S.H."/>
            <person name="Hamada F.N."/>
            <person name="Sakaguchi K."/>
        </authorList>
    </citation>
    <scope>NUCLEOTIDE SEQUENCE</scope>
</reference>
<keyword evidence="5" id="KW-0067">ATP-binding</keyword>
<feature type="region of interest" description="Disordered" evidence="11">
    <location>
        <begin position="124"/>
        <end position="173"/>
    </location>
</feature>
<evidence type="ECO:0000256" key="1">
    <source>
        <dbReference type="ARBA" id="ARBA00010140"/>
    </source>
</evidence>
<dbReference type="Gene3D" id="1.10.10.10">
    <property type="entry name" value="Winged helix-like DNA-binding domain superfamily/Winged helix DNA-binding domain"/>
    <property type="match status" value="1"/>
</dbReference>
<dbReference type="Gene3D" id="3.40.50.300">
    <property type="entry name" value="P-loop containing nucleotide triphosphate hydrolases"/>
    <property type="match status" value="2"/>
</dbReference>
<evidence type="ECO:0000256" key="2">
    <source>
        <dbReference type="ARBA" id="ARBA00022741"/>
    </source>
</evidence>
<feature type="region of interest" description="Disordered" evidence="11">
    <location>
        <begin position="1123"/>
        <end position="1169"/>
    </location>
</feature>
<evidence type="ECO:0000256" key="10">
    <source>
        <dbReference type="ARBA" id="ARBA00048988"/>
    </source>
</evidence>
<feature type="compositionally biased region" description="Basic and acidic residues" evidence="11">
    <location>
        <begin position="1053"/>
        <end position="1070"/>
    </location>
</feature>
<keyword evidence="7" id="KW-0469">Meiosis</keyword>
<name>Q6L634_COPCI</name>
<keyword evidence="2" id="KW-0547">Nucleotide-binding</keyword>
<evidence type="ECO:0000256" key="11">
    <source>
        <dbReference type="SAM" id="MobiDB-lite"/>
    </source>
</evidence>
<dbReference type="PROSITE" id="PS51192">
    <property type="entry name" value="HELICASE_ATP_BIND_1"/>
    <property type="match status" value="1"/>
</dbReference>
<dbReference type="PANTHER" id="PTHR47835:SF3">
    <property type="entry name" value="HELICASE FOR MEIOSIS 1"/>
    <property type="match status" value="1"/>
</dbReference>
<dbReference type="InterPro" id="IPR027417">
    <property type="entry name" value="P-loop_NTPase"/>
</dbReference>
<proteinExistence type="evidence at transcript level"/>
<gene>
    <name evidence="14" type="primary">mer3</name>
</gene>
<evidence type="ECO:0000259" key="13">
    <source>
        <dbReference type="PROSITE" id="PS51194"/>
    </source>
</evidence>
<dbReference type="PANTHER" id="PTHR47835">
    <property type="entry name" value="HFM1, ATP DEPENDENT DNA HELICASE HOMOLOG"/>
    <property type="match status" value="1"/>
</dbReference>
<comment type="catalytic activity">
    <reaction evidence="8">
        <text>Couples ATP hydrolysis with the unwinding of duplex DNA by translocating in the 3'-5' direction.</text>
        <dbReference type="EC" id="5.6.2.4"/>
    </reaction>
</comment>
<dbReference type="InterPro" id="IPR011545">
    <property type="entry name" value="DEAD/DEAH_box_helicase_dom"/>
</dbReference>
<dbReference type="InterPro" id="IPR036390">
    <property type="entry name" value="WH_DNA-bd_sf"/>
</dbReference>
<keyword evidence="4" id="KW-0347">Helicase</keyword>
<evidence type="ECO:0000256" key="8">
    <source>
        <dbReference type="ARBA" id="ARBA00034617"/>
    </source>
</evidence>
<comment type="catalytic activity">
    <reaction evidence="10">
        <text>ATP + H2O = ADP + phosphate + H(+)</text>
        <dbReference type="Rhea" id="RHEA:13065"/>
        <dbReference type="ChEBI" id="CHEBI:15377"/>
        <dbReference type="ChEBI" id="CHEBI:15378"/>
        <dbReference type="ChEBI" id="CHEBI:30616"/>
        <dbReference type="ChEBI" id="CHEBI:43474"/>
        <dbReference type="ChEBI" id="CHEBI:456216"/>
        <dbReference type="EC" id="5.6.2.4"/>
    </reaction>
</comment>
<organism evidence="14">
    <name type="scientific">Coprinopsis cinerea</name>
    <name type="common">Inky cap fungus</name>
    <name type="synonym">Hormographiella aspergillata</name>
    <dbReference type="NCBI Taxonomy" id="5346"/>
    <lineage>
        <taxon>Eukaryota</taxon>
        <taxon>Fungi</taxon>
        <taxon>Dikarya</taxon>
        <taxon>Basidiomycota</taxon>
        <taxon>Agaricomycotina</taxon>
        <taxon>Agaricomycetes</taxon>
        <taxon>Agaricomycetidae</taxon>
        <taxon>Agaricales</taxon>
        <taxon>Agaricineae</taxon>
        <taxon>Psathyrellaceae</taxon>
        <taxon>Coprinopsis</taxon>
    </lineage>
</organism>
<dbReference type="GO" id="GO:0016787">
    <property type="term" value="F:hydrolase activity"/>
    <property type="evidence" value="ECO:0007669"/>
    <property type="project" value="UniProtKB-KW"/>
</dbReference>
<dbReference type="EC" id="5.6.2.4" evidence="9"/>
<feature type="compositionally biased region" description="Basic and acidic residues" evidence="11">
    <location>
        <begin position="124"/>
        <end position="133"/>
    </location>
</feature>
<accession>Q6L634</accession>
<dbReference type="SMART" id="SM00973">
    <property type="entry name" value="Sec63"/>
    <property type="match status" value="1"/>
</dbReference>
<feature type="region of interest" description="Disordered" evidence="11">
    <location>
        <begin position="1"/>
        <end position="28"/>
    </location>
</feature>
<feature type="region of interest" description="Disordered" evidence="11">
    <location>
        <begin position="1266"/>
        <end position="1297"/>
    </location>
</feature>
<feature type="region of interest" description="Disordered" evidence="11">
    <location>
        <begin position="1309"/>
        <end position="1338"/>
    </location>
</feature>
<dbReference type="InterPro" id="IPR014001">
    <property type="entry name" value="Helicase_ATP-bd"/>
</dbReference>
<dbReference type="GO" id="GO:0003676">
    <property type="term" value="F:nucleic acid binding"/>
    <property type="evidence" value="ECO:0007669"/>
    <property type="project" value="InterPro"/>
</dbReference>
<evidence type="ECO:0000256" key="6">
    <source>
        <dbReference type="ARBA" id="ARBA00023235"/>
    </source>
</evidence>
<dbReference type="SMR" id="Q6L634"/>
<dbReference type="Pfam" id="PF02889">
    <property type="entry name" value="Sec63"/>
    <property type="match status" value="1"/>
</dbReference>
<dbReference type="CDD" id="cd18795">
    <property type="entry name" value="SF2_C_Ski2"/>
    <property type="match status" value="1"/>
</dbReference>
<evidence type="ECO:0000256" key="9">
    <source>
        <dbReference type="ARBA" id="ARBA00034808"/>
    </source>
</evidence>
<dbReference type="GO" id="GO:0005524">
    <property type="term" value="F:ATP binding"/>
    <property type="evidence" value="ECO:0007669"/>
    <property type="project" value="UniProtKB-KW"/>
</dbReference>
<keyword evidence="3" id="KW-0378">Hydrolase</keyword>
<dbReference type="FunFam" id="1.10.10.10:FF:000012">
    <property type="entry name" value="U5 small nuclear ribonucleoprotein helicase"/>
    <property type="match status" value="1"/>
</dbReference>
<dbReference type="InterPro" id="IPR057842">
    <property type="entry name" value="WH_MER3"/>
</dbReference>
<evidence type="ECO:0000256" key="7">
    <source>
        <dbReference type="ARBA" id="ARBA00023254"/>
    </source>
</evidence>
<dbReference type="GO" id="GO:0051321">
    <property type="term" value="P:meiotic cell cycle"/>
    <property type="evidence" value="ECO:0007669"/>
    <property type="project" value="UniProtKB-KW"/>
</dbReference>
<protein>
    <recommendedName>
        <fullName evidence="9">DNA 3'-5' helicase</fullName>
        <ecNumber evidence="9">5.6.2.4</ecNumber>
    </recommendedName>
</protein>
<sequence length="1428" mass="160023">MSSFNPNRWSATTSAFRSRVQQNTFTQQPEIKAGSISPILDDYYDDLNMQYGDLEDEIVDSSPSPFSRGNSFGDFESGTAQTFHSVHHLAQYDQPHNSLYRGDQFHEDELEGQRQDYSEEHTYHYERQRHDSPQQRSSQLQERYPPSVPCYNFTRRAGQSAHSDDNHLNREEGRIKLKPVSQLPDIYRAIFKKYGSFNAIQSACFDDLMQTDENLVISAPTGSGKTVLFELAMIRLQMQNRSGSRPSKCVYIAPTKALCTEKFNDWNTEFAPIGLKCCELTGDTSVFGRDIWTQAKDASIIVTTGEKWDSLTRNWSDHERIFSLVHLLLVDEVHVLGETRGSTLEVVVSRMKLRGSATRFVLVSATVPNIEDIAAWIGNSKKSGPARVLKFGEEYRPCKLAKHVIGFGRRKEQNDFQFARVLDSKLFGVIQHHSAGKPILVFVNTRKGVFQTAEQLMKEYKECETKRLPVPWTHPSRVDTSFHDKKLTELVSYGIGVHHAGLTMEDRRAIEQLYIQKLIRVLVTTSTLAVGVNLPAHLVIIRGVQTFQNGVSVEYSDLDVMQMLGRAGRPQFDTEGTAVIMCESELAPKYEALTQGTTVLESSLHRNLAEHINSEIGLGTITSIESAKAWLRESFLFQRLQKNPSWYSIDNENGDATWQERLDNVVLKSIEQLQANKLVQFKSGSSLKTLASTEYGEIMSKFYIRQNTMVDILATPPNASLRDLLELISRADEASPEQQRKRFATICASILTSALKLGKVESAADKAFVLIQAVLGGISLNSPEYHTSDCQLTLEAFGIFRHVDRIARAIVEVAIVRKYGRQVKDGTELVRCLASKAWEDRPVVLRQIEHLGEKSIKILAENGITTLDKLRAQNPIRLEALLNRKPGFGHEILGLVNALPRYEVKLKEIALQADGKSDVEVELAVECQLLNGDTFATGSKKSKNRGFNMTAILTISSDMELLDFRRIQTKALKTGKSFTVNTTLTKPSQSITVIVASELVAGTAIQAQYKPDVPPSAFRTLVTKPCSSLEMDLAGLEEDPDFWNMNIDDSSEDAKVEHAKTEPVKVEPVVRRAPKSPPPRSRLLQETSIALPRKMANGAYECNHPCKDKTACRHFCCKHGLPKPPNASKASKGKENTATAKHWKEEEPVKVSKVQRLHSKPTKSAADTRAQKSLQELHDLHDKLNTSERLRISSGQRLKLDSLEFLMKDDLNSRPKKRLPQPTIDLKLSDIGETEAAAATMIDFDDMIEEDDDDIPLEIGNALSLRRPSDRLPTPKKRALSISSESEDEPKTIPAKRTKKLLQDKEDSIEAFTRPSSPVALFLPSSSSERNEDEPQPNAAEDDIEAFFTVHSEDCGQPVTEEATNPPPATAIEDNVQAGNIHTITPTLVTQPTPISERPKEDTAVDNFYEEWEDWVYNSGEVKLVPLE</sequence>
<dbReference type="SMART" id="SM00490">
    <property type="entry name" value="HELICc"/>
    <property type="match status" value="1"/>
</dbReference>
<dbReference type="GO" id="GO:0043138">
    <property type="term" value="F:3'-5' DNA helicase activity"/>
    <property type="evidence" value="ECO:0007669"/>
    <property type="project" value="UniProtKB-EC"/>
</dbReference>
<dbReference type="EMBL" id="AB180404">
    <property type="protein sequence ID" value="BAD20688.1"/>
    <property type="molecule type" value="mRNA"/>
</dbReference>
<dbReference type="InterPro" id="IPR004179">
    <property type="entry name" value="Sec63-dom"/>
</dbReference>
<keyword evidence="6" id="KW-0413">Isomerase</keyword>
<dbReference type="SUPFAM" id="SSF46785">
    <property type="entry name" value="Winged helix' DNA-binding domain"/>
    <property type="match status" value="1"/>
</dbReference>
<dbReference type="Pfam" id="PF00271">
    <property type="entry name" value="Helicase_C"/>
    <property type="match status" value="1"/>
</dbReference>